<comment type="caution">
    <text evidence="1">The sequence shown here is derived from an EMBL/GenBank/DDBJ whole genome shotgun (WGS) entry which is preliminary data.</text>
</comment>
<reference evidence="1" key="1">
    <citation type="submission" date="2021-03" db="EMBL/GenBank/DDBJ databases">
        <authorList>
            <consortium name="DOE Joint Genome Institute"/>
            <person name="Ahrendt S."/>
            <person name="Looney B.P."/>
            <person name="Miyauchi S."/>
            <person name="Morin E."/>
            <person name="Drula E."/>
            <person name="Courty P.E."/>
            <person name="Chicoki N."/>
            <person name="Fauchery L."/>
            <person name="Kohler A."/>
            <person name="Kuo A."/>
            <person name="Labutti K."/>
            <person name="Pangilinan J."/>
            <person name="Lipzen A."/>
            <person name="Riley R."/>
            <person name="Andreopoulos W."/>
            <person name="He G."/>
            <person name="Johnson J."/>
            <person name="Barry K.W."/>
            <person name="Grigoriev I.V."/>
            <person name="Nagy L."/>
            <person name="Hibbett D."/>
            <person name="Henrissat B."/>
            <person name="Matheny P.B."/>
            <person name="Labbe J."/>
            <person name="Martin F."/>
        </authorList>
    </citation>
    <scope>NUCLEOTIDE SEQUENCE</scope>
    <source>
        <strain evidence="1">HHB10654</strain>
    </source>
</reference>
<protein>
    <submittedName>
        <fullName evidence="1">Histone-fold-containing protein</fullName>
    </submittedName>
</protein>
<sequence length="187" mass="20867">MVDEDATLAAANPEPEPEVGEQQEAKGKGRPKGKAKPPTALVRESGKSVLPFSRVQKIMKADKELPMVAKEATFLISLATEEFIRRISEASQRVASREKRITVQQKDIASVVRKADEFLFLEEIIPWPDPTDVPARRKPQEKKKIQVEAGATMLDQYVTTNVGQAQDCDVIMNEDGTMQMEEDTKQT</sequence>
<dbReference type="EMBL" id="MU277211">
    <property type="protein sequence ID" value="KAI0061667.1"/>
    <property type="molecule type" value="Genomic_DNA"/>
</dbReference>
<evidence type="ECO:0000313" key="1">
    <source>
        <dbReference type="EMBL" id="KAI0061667.1"/>
    </source>
</evidence>
<organism evidence="1 2">
    <name type="scientific">Artomyces pyxidatus</name>
    <dbReference type="NCBI Taxonomy" id="48021"/>
    <lineage>
        <taxon>Eukaryota</taxon>
        <taxon>Fungi</taxon>
        <taxon>Dikarya</taxon>
        <taxon>Basidiomycota</taxon>
        <taxon>Agaricomycotina</taxon>
        <taxon>Agaricomycetes</taxon>
        <taxon>Russulales</taxon>
        <taxon>Auriscalpiaceae</taxon>
        <taxon>Artomyces</taxon>
    </lineage>
</organism>
<keyword evidence="2" id="KW-1185">Reference proteome</keyword>
<proteinExistence type="predicted"/>
<name>A0ACB8SZP3_9AGAM</name>
<reference evidence="1" key="2">
    <citation type="journal article" date="2022" name="New Phytol.">
        <title>Evolutionary transition to the ectomycorrhizal habit in the genomes of a hyperdiverse lineage of mushroom-forming fungi.</title>
        <authorList>
            <person name="Looney B."/>
            <person name="Miyauchi S."/>
            <person name="Morin E."/>
            <person name="Drula E."/>
            <person name="Courty P.E."/>
            <person name="Kohler A."/>
            <person name="Kuo A."/>
            <person name="LaButti K."/>
            <person name="Pangilinan J."/>
            <person name="Lipzen A."/>
            <person name="Riley R."/>
            <person name="Andreopoulos W."/>
            <person name="He G."/>
            <person name="Johnson J."/>
            <person name="Nolan M."/>
            <person name="Tritt A."/>
            <person name="Barry K.W."/>
            <person name="Grigoriev I.V."/>
            <person name="Nagy L.G."/>
            <person name="Hibbett D."/>
            <person name="Henrissat B."/>
            <person name="Matheny P.B."/>
            <person name="Labbe J."/>
            <person name="Martin F.M."/>
        </authorList>
    </citation>
    <scope>NUCLEOTIDE SEQUENCE</scope>
    <source>
        <strain evidence="1">HHB10654</strain>
    </source>
</reference>
<evidence type="ECO:0000313" key="2">
    <source>
        <dbReference type="Proteomes" id="UP000814140"/>
    </source>
</evidence>
<gene>
    <name evidence="1" type="ORF">BV25DRAFT_1826377</name>
</gene>
<dbReference type="Proteomes" id="UP000814140">
    <property type="component" value="Unassembled WGS sequence"/>
</dbReference>
<accession>A0ACB8SZP3</accession>